<evidence type="ECO:0000313" key="15">
    <source>
        <dbReference type="EMBL" id="HIZ70919.1"/>
    </source>
</evidence>
<dbReference type="EC" id="6.3.2.3" evidence="13"/>
<evidence type="ECO:0000256" key="13">
    <source>
        <dbReference type="HAMAP-Rule" id="MF_00782"/>
    </source>
</evidence>
<evidence type="ECO:0000256" key="2">
    <source>
        <dbReference type="ARBA" id="ARBA00001946"/>
    </source>
</evidence>
<evidence type="ECO:0000256" key="12">
    <source>
        <dbReference type="ARBA" id="ARBA00048819"/>
    </source>
</evidence>
<comment type="catalytic activity">
    <reaction evidence="12 13">
        <text>L-cysteine + L-glutamate + ATP = gamma-L-glutamyl-L-cysteine + ADP + phosphate + H(+)</text>
        <dbReference type="Rhea" id="RHEA:13285"/>
        <dbReference type="ChEBI" id="CHEBI:15378"/>
        <dbReference type="ChEBI" id="CHEBI:29985"/>
        <dbReference type="ChEBI" id="CHEBI:30616"/>
        <dbReference type="ChEBI" id="CHEBI:35235"/>
        <dbReference type="ChEBI" id="CHEBI:43474"/>
        <dbReference type="ChEBI" id="CHEBI:58173"/>
        <dbReference type="ChEBI" id="CHEBI:456216"/>
        <dbReference type="EC" id="6.3.2.2"/>
    </reaction>
</comment>
<dbReference type="SUPFAM" id="SSF56059">
    <property type="entry name" value="Glutathione synthetase ATP-binding domain-like"/>
    <property type="match status" value="1"/>
</dbReference>
<dbReference type="Gene3D" id="3.30.1490.20">
    <property type="entry name" value="ATP-grasp fold, A domain"/>
    <property type="match status" value="1"/>
</dbReference>
<dbReference type="AlphaFoldDB" id="A0A9D2G0S2"/>
<dbReference type="InterPro" id="IPR040657">
    <property type="entry name" value="GshAB_ATP-grasp"/>
</dbReference>
<dbReference type="InterPro" id="IPR014746">
    <property type="entry name" value="Gln_synth/guanido_kin_cat_dom"/>
</dbReference>
<keyword evidence="4 13" id="KW-0436">Ligase</keyword>
<comment type="catalytic activity">
    <reaction evidence="13">
        <text>gamma-L-glutamyl-L-cysteine + glycine + ATP = glutathione + ADP + phosphate + H(+)</text>
        <dbReference type="Rhea" id="RHEA:13557"/>
        <dbReference type="ChEBI" id="CHEBI:15378"/>
        <dbReference type="ChEBI" id="CHEBI:30616"/>
        <dbReference type="ChEBI" id="CHEBI:43474"/>
        <dbReference type="ChEBI" id="CHEBI:57305"/>
        <dbReference type="ChEBI" id="CHEBI:57925"/>
        <dbReference type="ChEBI" id="CHEBI:58173"/>
        <dbReference type="ChEBI" id="CHEBI:456216"/>
        <dbReference type="EC" id="6.3.2.3"/>
    </reaction>
</comment>
<dbReference type="PROSITE" id="PS50975">
    <property type="entry name" value="ATP_GRASP"/>
    <property type="match status" value="1"/>
</dbReference>
<evidence type="ECO:0000256" key="8">
    <source>
        <dbReference type="ARBA" id="ARBA00022840"/>
    </source>
</evidence>
<comment type="similarity">
    <text evidence="13">In the N-terminal section; belongs to the glutamate--cysteine ligase type 1 family. Type 2 subfamily.</text>
</comment>
<comment type="cofactor">
    <cofactor evidence="1">
        <name>Mn(2+)</name>
        <dbReference type="ChEBI" id="CHEBI:29035"/>
    </cofactor>
</comment>
<evidence type="ECO:0000256" key="10">
    <source>
        <dbReference type="ARBA" id="ARBA00023211"/>
    </source>
</evidence>
<evidence type="ECO:0000256" key="11">
    <source>
        <dbReference type="ARBA" id="ARBA00023268"/>
    </source>
</evidence>
<keyword evidence="9" id="KW-0460">Magnesium</keyword>
<feature type="region of interest" description="Glutamate--cysteine ligase" evidence="13">
    <location>
        <begin position="1"/>
        <end position="350"/>
    </location>
</feature>
<dbReference type="Gene3D" id="3.30.470.20">
    <property type="entry name" value="ATP-grasp fold, B domain"/>
    <property type="match status" value="2"/>
</dbReference>
<evidence type="ECO:0000259" key="14">
    <source>
        <dbReference type="PROSITE" id="PS50975"/>
    </source>
</evidence>
<dbReference type="PANTHER" id="PTHR38761">
    <property type="entry name" value="GLUTAMATE--CYSTEINE LIGASE"/>
    <property type="match status" value="1"/>
</dbReference>
<dbReference type="EMBL" id="DXAZ01000055">
    <property type="protein sequence ID" value="HIZ70919.1"/>
    <property type="molecule type" value="Genomic_DNA"/>
</dbReference>
<dbReference type="InterPro" id="IPR013815">
    <property type="entry name" value="ATP_grasp_subdomain_1"/>
</dbReference>
<evidence type="ECO:0000256" key="7">
    <source>
        <dbReference type="ARBA" id="ARBA00022741"/>
    </source>
</evidence>
<comment type="caution">
    <text evidence="15">The sequence shown here is derived from an EMBL/GenBank/DDBJ whole genome shotgun (WGS) entry which is preliminary data.</text>
</comment>
<dbReference type="PANTHER" id="PTHR38761:SF1">
    <property type="entry name" value="GLUTAMATE--CYSTEINE LIGASE"/>
    <property type="match status" value="1"/>
</dbReference>
<dbReference type="InterPro" id="IPR006335">
    <property type="entry name" value="Glut_biosynth"/>
</dbReference>
<dbReference type="GO" id="GO:0008716">
    <property type="term" value="F:D-alanine-D-alanine ligase activity"/>
    <property type="evidence" value="ECO:0007669"/>
    <property type="project" value="InterPro"/>
</dbReference>
<gene>
    <name evidence="13 15" type="primary">gshAB</name>
    <name evidence="13" type="synonym">gshF</name>
    <name evidence="15" type="ORF">H9808_04060</name>
</gene>
<dbReference type="Pfam" id="PF04262">
    <property type="entry name" value="Glu_cys_ligase"/>
    <property type="match status" value="2"/>
</dbReference>
<evidence type="ECO:0000256" key="4">
    <source>
        <dbReference type="ARBA" id="ARBA00022598"/>
    </source>
</evidence>
<organism evidence="15 16">
    <name type="scientific">Candidatus Atopostipes pullistercoris</name>
    <dbReference type="NCBI Taxonomy" id="2838467"/>
    <lineage>
        <taxon>Bacteria</taxon>
        <taxon>Bacillati</taxon>
        <taxon>Bacillota</taxon>
        <taxon>Bacilli</taxon>
        <taxon>Lactobacillales</taxon>
        <taxon>Carnobacteriaceae</taxon>
        <taxon>Atopostipes</taxon>
    </lineage>
</organism>
<dbReference type="EC" id="6.3.2.2" evidence="13"/>
<evidence type="ECO:0000256" key="5">
    <source>
        <dbReference type="ARBA" id="ARBA00022684"/>
    </source>
</evidence>
<dbReference type="GO" id="GO:0005524">
    <property type="term" value="F:ATP binding"/>
    <property type="evidence" value="ECO:0007669"/>
    <property type="project" value="UniProtKB-UniRule"/>
</dbReference>
<dbReference type="GO" id="GO:0004363">
    <property type="term" value="F:glutathione synthase activity"/>
    <property type="evidence" value="ECO:0007669"/>
    <property type="project" value="UniProtKB-UniRule"/>
</dbReference>
<protein>
    <recommendedName>
        <fullName evidence="13">Glutathione biosynthesis bifunctional protein GshAB</fullName>
    </recommendedName>
    <alternativeName>
        <fullName evidence="13">Gamma-GCS-GS</fullName>
        <shortName evidence="13">GCS-GS</shortName>
    </alternativeName>
    <domain>
        <recommendedName>
            <fullName evidence="13">Glutamate--cysteine ligase</fullName>
            <ecNumber evidence="13">6.3.2.2</ecNumber>
        </recommendedName>
        <alternativeName>
            <fullName evidence="13">Gamma-ECS</fullName>
            <shortName evidence="13">GCS</shortName>
        </alternativeName>
        <alternativeName>
            <fullName evidence="13">Gamma-glutamylcysteine synthetase</fullName>
        </alternativeName>
    </domain>
    <domain>
        <recommendedName>
            <fullName evidence="13">Glutathione synthetase</fullName>
            <ecNumber evidence="13">6.3.2.3</ecNumber>
        </recommendedName>
        <alternativeName>
            <fullName evidence="13">GSH synthetase</fullName>
            <shortName evidence="13">GS</shortName>
            <shortName evidence="13">GSH-S</shortName>
            <shortName evidence="13">GSHase</shortName>
        </alternativeName>
        <alternativeName>
            <fullName evidence="13">Glutathione synthase</fullName>
        </alternativeName>
    </domain>
</protein>
<evidence type="ECO:0000256" key="6">
    <source>
        <dbReference type="ARBA" id="ARBA00022723"/>
    </source>
</evidence>
<comment type="cofactor">
    <cofactor evidence="2">
        <name>Mg(2+)</name>
        <dbReference type="ChEBI" id="CHEBI:18420"/>
    </cofactor>
</comment>
<dbReference type="InterPro" id="IPR007370">
    <property type="entry name" value="Glu_cys_ligase"/>
</dbReference>
<evidence type="ECO:0000256" key="1">
    <source>
        <dbReference type="ARBA" id="ARBA00001936"/>
    </source>
</evidence>
<dbReference type="Gene3D" id="3.30.590.20">
    <property type="match status" value="1"/>
</dbReference>
<dbReference type="Proteomes" id="UP000824106">
    <property type="component" value="Unassembled WGS sequence"/>
</dbReference>
<evidence type="ECO:0000256" key="3">
    <source>
        <dbReference type="ARBA" id="ARBA00005006"/>
    </source>
</evidence>
<keyword evidence="7 13" id="KW-0547">Nucleotide-binding</keyword>
<comment type="pathway">
    <text evidence="3 13">Sulfur metabolism; glutathione biosynthesis; glutathione from L-cysteine and L-glutamate: step 1/2.</text>
</comment>
<keyword evidence="11 13" id="KW-0511">Multifunctional enzyme</keyword>
<keyword evidence="6" id="KW-0479">Metal-binding</keyword>
<reference evidence="15" key="2">
    <citation type="submission" date="2021-04" db="EMBL/GenBank/DDBJ databases">
        <authorList>
            <person name="Gilroy R."/>
        </authorList>
    </citation>
    <scope>NUCLEOTIDE SEQUENCE</scope>
    <source>
        <strain evidence="15">CHK169-4300</strain>
    </source>
</reference>
<keyword evidence="10" id="KW-0464">Manganese</keyword>
<feature type="domain" description="ATP-grasp" evidence="14">
    <location>
        <begin position="506"/>
        <end position="764"/>
    </location>
</feature>
<sequence>MYRGIEEKIMNIRNIIKDNELQSLFTEGNFGIEKEGLRTDPSDQLAMTDHPHVLGSRLYHPYLLTDFSEAQPEIVTPVQPSLKLTFNWLEALHDVLHRSMNPDEYLWPNSMPNLLPDEEDIPIVRYNDPDAISYRQHLADSYGKKKQTISGIHFNFSFSEDFIEAIFQNQTTHQTKTELQNELYTKLSGNFLKYEWLLLYLFGASPYADSGFYDSKSGRLLKKPTDYVRSLRNSSFGYHNHDEVIVDYDSAESYVRDIENFVETGHLSEEREFYGNARLRGKGDSLREMLESGVQYVEFRSFDLNPLDRLGISYEQGRFYHLFFLYMVWVDNKATREEILQGQEKMLNTADENPYQVSAYQKEGLKILAGMLDMVNDLSLNDEFEELIKKAQEKFHHPEETLSARVADKIQKQGYLAFNRQLGLKFKEYSTERPYVLNGFADMELSTQLLMYDAIELGVEVEVVDRADHFLKLAHENVVEYVRNGNMTSKDTTISHFIMENKTVTKKILAEAGYHVPGGGEYHSIKEALKHYANYQNQPIVVKPKSTNYGIGISVFKKFPDKASYKEALEIAFQEDDTVLVEEYVAGTEYRFFVLDDEVGAVLLRVPANVIGDGESTIDELIDQKNDDPLRGADHRAPMAYIEKGAIETLMLKEQNLSFESIPEKGQTVYLRENSNISTGGDSIDFTNEMDESYNAIAVGIAKALEVKVTGIDLIIPDYKTPSTEENPGYSCIEANFNPAMNMHAYVTKGKGRRLTKGILKMLFPDLVQQQKQQLQQTNK</sequence>
<proteinExistence type="inferred from homology"/>
<dbReference type="NCBIfam" id="NF002688">
    <property type="entry name" value="PRK02471.1"/>
    <property type="match status" value="1"/>
</dbReference>
<dbReference type="InterPro" id="IPR011761">
    <property type="entry name" value="ATP-grasp"/>
</dbReference>
<dbReference type="NCBIfam" id="TIGR01435">
    <property type="entry name" value="glu_cys_lig_rel"/>
    <property type="match status" value="1"/>
</dbReference>
<dbReference type="SUPFAM" id="SSF55931">
    <property type="entry name" value="Glutamine synthetase/guanido kinase"/>
    <property type="match status" value="1"/>
</dbReference>
<dbReference type="GO" id="GO:0004357">
    <property type="term" value="F:glutamate-cysteine ligase activity"/>
    <property type="evidence" value="ECO:0007669"/>
    <property type="project" value="UniProtKB-UniRule"/>
</dbReference>
<dbReference type="GO" id="GO:0005829">
    <property type="term" value="C:cytosol"/>
    <property type="evidence" value="ECO:0007669"/>
    <property type="project" value="TreeGrafter"/>
</dbReference>
<evidence type="ECO:0000313" key="16">
    <source>
        <dbReference type="Proteomes" id="UP000824106"/>
    </source>
</evidence>
<accession>A0A9D2G0S2</accession>
<reference evidence="15" key="1">
    <citation type="journal article" date="2021" name="PeerJ">
        <title>Extensive microbial diversity within the chicken gut microbiome revealed by metagenomics and culture.</title>
        <authorList>
            <person name="Gilroy R."/>
            <person name="Ravi A."/>
            <person name="Getino M."/>
            <person name="Pursley I."/>
            <person name="Horton D.L."/>
            <person name="Alikhan N.F."/>
            <person name="Baker D."/>
            <person name="Gharbi K."/>
            <person name="Hall N."/>
            <person name="Watson M."/>
            <person name="Adriaenssens E.M."/>
            <person name="Foster-Nyarko E."/>
            <person name="Jarju S."/>
            <person name="Secka A."/>
            <person name="Antonio M."/>
            <person name="Oren A."/>
            <person name="Chaudhuri R.R."/>
            <person name="La Ragione R."/>
            <person name="Hildebrand F."/>
            <person name="Pallen M.J."/>
        </authorList>
    </citation>
    <scope>NUCLEOTIDE SEQUENCE</scope>
    <source>
        <strain evidence="15">CHK169-4300</strain>
    </source>
</reference>
<dbReference type="Pfam" id="PF18419">
    <property type="entry name" value="ATP-grasp_6"/>
    <property type="match status" value="1"/>
</dbReference>
<dbReference type="InterPro" id="IPR006334">
    <property type="entry name" value="Glut_cys_ligase"/>
</dbReference>
<comment type="pathway">
    <text evidence="13">Sulfur metabolism; glutathione biosynthesis; glutathione from L-cysteine and L-glutamate: step 2/2.</text>
</comment>
<comment type="function">
    <text evidence="13">Synthesizes glutathione from L-glutamate and L-cysteine via gamma-L-glutamyl-L-cysteine.</text>
</comment>
<dbReference type="HAMAP" id="MF_00782">
    <property type="entry name" value="Glut_biosynth"/>
    <property type="match status" value="1"/>
</dbReference>
<evidence type="ECO:0000256" key="9">
    <source>
        <dbReference type="ARBA" id="ARBA00022842"/>
    </source>
</evidence>
<comment type="subunit">
    <text evidence="13">Monomer.</text>
</comment>
<dbReference type="GO" id="GO:0046872">
    <property type="term" value="F:metal ion binding"/>
    <property type="evidence" value="ECO:0007669"/>
    <property type="project" value="UniProtKB-KW"/>
</dbReference>
<keyword evidence="8 13" id="KW-0067">ATP-binding</keyword>
<keyword evidence="5 13" id="KW-0317">Glutathione biosynthesis</keyword>
<name>A0A9D2G0S2_9LACT</name>
<dbReference type="InterPro" id="IPR011095">
    <property type="entry name" value="Dala_Dala_lig_C"/>
</dbReference>
<dbReference type="Pfam" id="PF07478">
    <property type="entry name" value="Dala_Dala_lig_C"/>
    <property type="match status" value="1"/>
</dbReference>